<sequence>MDIKALIIKIAACVIFTTPIMSQLRSDLPMKALPINTQGLSKVQNLSILDPNRFSINHSFGMSMTSFGGNSLSLGSYTNQMNYMIKDNMRLSTSLSLSSPMNGVNPYANNGLGGTQIFYGASLDYQPTENLFVKFSMDNYPRYGYSRPNSRLYRSR</sequence>
<accession>A0A381Z434</accession>
<name>A0A381Z434_9ZZZZ</name>
<dbReference type="EMBL" id="UINC01019854">
    <property type="protein sequence ID" value="SVA83939.1"/>
    <property type="molecule type" value="Genomic_DNA"/>
</dbReference>
<protein>
    <recommendedName>
        <fullName evidence="2">DUF5723 domain-containing protein</fullName>
    </recommendedName>
</protein>
<evidence type="ECO:0008006" key="2">
    <source>
        <dbReference type="Google" id="ProtNLM"/>
    </source>
</evidence>
<dbReference type="AlphaFoldDB" id="A0A381Z434"/>
<organism evidence="1">
    <name type="scientific">marine metagenome</name>
    <dbReference type="NCBI Taxonomy" id="408172"/>
    <lineage>
        <taxon>unclassified sequences</taxon>
        <taxon>metagenomes</taxon>
        <taxon>ecological metagenomes</taxon>
    </lineage>
</organism>
<gene>
    <name evidence="1" type="ORF">METZ01_LOCUS136793</name>
</gene>
<evidence type="ECO:0000313" key="1">
    <source>
        <dbReference type="EMBL" id="SVA83939.1"/>
    </source>
</evidence>
<reference evidence="1" key="1">
    <citation type="submission" date="2018-05" db="EMBL/GenBank/DDBJ databases">
        <authorList>
            <person name="Lanie J.A."/>
            <person name="Ng W.-L."/>
            <person name="Kazmierczak K.M."/>
            <person name="Andrzejewski T.M."/>
            <person name="Davidsen T.M."/>
            <person name="Wayne K.J."/>
            <person name="Tettelin H."/>
            <person name="Glass J.I."/>
            <person name="Rusch D."/>
            <person name="Podicherti R."/>
            <person name="Tsui H.-C.T."/>
            <person name="Winkler M.E."/>
        </authorList>
    </citation>
    <scope>NUCLEOTIDE SEQUENCE</scope>
</reference>
<proteinExistence type="predicted"/>